<feature type="transmembrane region" description="Helical" evidence="1">
    <location>
        <begin position="104"/>
        <end position="126"/>
    </location>
</feature>
<keyword evidence="1" id="KW-0472">Membrane</keyword>
<keyword evidence="1" id="KW-1133">Transmembrane helix</keyword>
<dbReference type="AlphaFoldDB" id="A0A0W0F8C0"/>
<evidence type="ECO:0000313" key="3">
    <source>
        <dbReference type="EMBL" id="KTB32558.1"/>
    </source>
</evidence>
<sequence length="333" mass="37537">MPENPAETIAGPFLIGVLINCILFGIVLLQTHMYYCRFPEDPKWLKIHIGILLSIDTLNTVILLWWIYKLLVQNFCINDDGLDDCYMFVSHDFRLTKWQAHDPFWTTCPLAPFMVALLSTMTQMFFTWRLYIFSQSKVLLVFLSALSLASLAGGLALFIEQNKHTGLDLATIATLHILRILSKLWIIPGVVADIAISGTLIWYLHNSRTGLRQTDKLINMIIKVVIASGLATAVVASVDCEIFKWSFTLRSETVLTFFEVIVFQSLQRSSTHLGFTCTLAQLYPISLLSNLHARHSFRAQKANDVLSPIGSSFLARSPERDEPIRVSTDGPDV</sequence>
<evidence type="ECO:0000313" key="4">
    <source>
        <dbReference type="Proteomes" id="UP000054988"/>
    </source>
</evidence>
<dbReference type="EMBL" id="LATX01002213">
    <property type="protein sequence ID" value="KTB32558.1"/>
    <property type="molecule type" value="Genomic_DNA"/>
</dbReference>
<organism evidence="3 4">
    <name type="scientific">Moniliophthora roreri</name>
    <name type="common">Frosty pod rot fungus</name>
    <name type="synonym">Monilia roreri</name>
    <dbReference type="NCBI Taxonomy" id="221103"/>
    <lineage>
        <taxon>Eukaryota</taxon>
        <taxon>Fungi</taxon>
        <taxon>Dikarya</taxon>
        <taxon>Basidiomycota</taxon>
        <taxon>Agaricomycotina</taxon>
        <taxon>Agaricomycetes</taxon>
        <taxon>Agaricomycetidae</taxon>
        <taxon>Agaricales</taxon>
        <taxon>Marasmiineae</taxon>
        <taxon>Marasmiaceae</taxon>
        <taxon>Moniliophthora</taxon>
    </lineage>
</organism>
<feature type="transmembrane region" description="Helical" evidence="1">
    <location>
        <begin position="12"/>
        <end position="35"/>
    </location>
</feature>
<protein>
    <recommendedName>
        <fullName evidence="2">DUF6534 domain-containing protein</fullName>
    </recommendedName>
</protein>
<name>A0A0W0F8C0_MONRR</name>
<dbReference type="InterPro" id="IPR045339">
    <property type="entry name" value="DUF6534"/>
</dbReference>
<feature type="transmembrane region" description="Helical" evidence="1">
    <location>
        <begin position="47"/>
        <end position="68"/>
    </location>
</feature>
<evidence type="ECO:0000256" key="1">
    <source>
        <dbReference type="SAM" id="Phobius"/>
    </source>
</evidence>
<feature type="transmembrane region" description="Helical" evidence="1">
    <location>
        <begin position="138"/>
        <end position="159"/>
    </location>
</feature>
<reference evidence="3 4" key="1">
    <citation type="submission" date="2015-12" db="EMBL/GenBank/DDBJ databases">
        <title>Draft genome sequence of Moniliophthora roreri, the causal agent of frosty pod rot of cacao.</title>
        <authorList>
            <person name="Aime M.C."/>
            <person name="Diaz-Valderrama J.R."/>
            <person name="Kijpornyongpan T."/>
            <person name="Phillips-Mora W."/>
        </authorList>
    </citation>
    <scope>NUCLEOTIDE SEQUENCE [LARGE SCALE GENOMIC DNA]</scope>
    <source>
        <strain evidence="3 4">MCA 2952</strain>
    </source>
</reference>
<feature type="transmembrane region" description="Helical" evidence="1">
    <location>
        <begin position="185"/>
        <end position="205"/>
    </location>
</feature>
<dbReference type="Pfam" id="PF20152">
    <property type="entry name" value="DUF6534"/>
    <property type="match status" value="1"/>
</dbReference>
<evidence type="ECO:0000259" key="2">
    <source>
        <dbReference type="Pfam" id="PF20152"/>
    </source>
</evidence>
<keyword evidence="1" id="KW-0812">Transmembrane</keyword>
<dbReference type="PANTHER" id="PTHR40465:SF1">
    <property type="entry name" value="DUF6534 DOMAIN-CONTAINING PROTEIN"/>
    <property type="match status" value="1"/>
</dbReference>
<feature type="transmembrane region" description="Helical" evidence="1">
    <location>
        <begin position="217"/>
        <end position="238"/>
    </location>
</feature>
<gene>
    <name evidence="3" type="ORF">WG66_14872</name>
</gene>
<proteinExistence type="predicted"/>
<comment type="caution">
    <text evidence="3">The sequence shown here is derived from an EMBL/GenBank/DDBJ whole genome shotgun (WGS) entry which is preliminary data.</text>
</comment>
<dbReference type="PANTHER" id="PTHR40465">
    <property type="entry name" value="CHROMOSOME 1, WHOLE GENOME SHOTGUN SEQUENCE"/>
    <property type="match status" value="1"/>
</dbReference>
<dbReference type="Proteomes" id="UP000054988">
    <property type="component" value="Unassembled WGS sequence"/>
</dbReference>
<feature type="domain" description="DUF6534" evidence="2">
    <location>
        <begin position="190"/>
        <end position="296"/>
    </location>
</feature>
<accession>A0A0W0F8C0</accession>